<dbReference type="Proteomes" id="UP000887575">
    <property type="component" value="Unassembled WGS sequence"/>
</dbReference>
<dbReference type="InterPro" id="IPR017946">
    <property type="entry name" value="PLC-like_Pdiesterase_TIM-brl"/>
</dbReference>
<keyword evidence="2" id="KW-1185">Reference proteome</keyword>
<organism evidence="2 3">
    <name type="scientific">Mesorhabditis belari</name>
    <dbReference type="NCBI Taxonomy" id="2138241"/>
    <lineage>
        <taxon>Eukaryota</taxon>
        <taxon>Metazoa</taxon>
        <taxon>Ecdysozoa</taxon>
        <taxon>Nematoda</taxon>
        <taxon>Chromadorea</taxon>
        <taxon>Rhabditida</taxon>
        <taxon>Rhabditina</taxon>
        <taxon>Rhabditomorpha</taxon>
        <taxon>Rhabditoidea</taxon>
        <taxon>Rhabditidae</taxon>
        <taxon>Mesorhabditinae</taxon>
        <taxon>Mesorhabditis</taxon>
    </lineage>
</organism>
<evidence type="ECO:0000259" key="1">
    <source>
        <dbReference type="Pfam" id="PF00388"/>
    </source>
</evidence>
<evidence type="ECO:0000313" key="2">
    <source>
        <dbReference type="Proteomes" id="UP000887575"/>
    </source>
</evidence>
<dbReference type="GO" id="GO:0006629">
    <property type="term" value="P:lipid metabolic process"/>
    <property type="evidence" value="ECO:0007669"/>
    <property type="project" value="InterPro"/>
</dbReference>
<name>A0AAF3F2Z0_9BILA</name>
<dbReference type="PROSITE" id="PS50007">
    <property type="entry name" value="PIPLC_X_DOMAIN"/>
    <property type="match status" value="1"/>
</dbReference>
<dbReference type="GO" id="GO:0008081">
    <property type="term" value="F:phosphoric diester hydrolase activity"/>
    <property type="evidence" value="ECO:0007669"/>
    <property type="project" value="InterPro"/>
</dbReference>
<dbReference type="WBParaSite" id="MBELARI_LOCUS2083">
    <property type="protein sequence ID" value="MBELARI_LOCUS2083"/>
    <property type="gene ID" value="MBELARI_LOCUS2083"/>
</dbReference>
<dbReference type="PANTHER" id="PTHR13593">
    <property type="match status" value="1"/>
</dbReference>
<protein>
    <submittedName>
        <fullName evidence="3">Phosphatidylinositol-specific phospholipase C X domain-containing protein</fullName>
    </submittedName>
</protein>
<dbReference type="Pfam" id="PF00388">
    <property type="entry name" value="PI-PLC-X"/>
    <property type="match status" value="1"/>
</dbReference>
<feature type="domain" description="Phosphatidylinositol-specific phospholipase C X" evidence="1">
    <location>
        <begin position="77"/>
        <end position="169"/>
    </location>
</feature>
<dbReference type="InterPro" id="IPR051057">
    <property type="entry name" value="PI-PLC_domain"/>
</dbReference>
<evidence type="ECO:0000313" key="3">
    <source>
        <dbReference type="WBParaSite" id="MBELARI_LOCUS2083"/>
    </source>
</evidence>
<sequence>MGSEWMSELPESLTRIPIIDLAIPGSHDSGATSVLSIKYPVANDEATNRFLNCFGKLTVSRRVIRRWAITQHVSAGAQCQMGIRYFDLRVSNPPNSLPYGFHLVHALYGPELSTFLKEIKDFLDIHPKEIVILDMNHLFQVDWEVHQELEKLIVEIFGRKRFCKPLNGNDSSFERTLDEITLEMMWERGEQVICITAFEYYPSNSIFWPGFSSIVSPYPETNDIAQLIEYLSQTQVFRSINNTMFYVTQGILTATIKNISRSPFSSLEKQLSLKATAAVRKWIFEFDHPELFNIVIVDFRGLFEKEKLLFEGLL</sequence>
<dbReference type="AlphaFoldDB" id="A0AAF3F2Z0"/>
<reference evidence="3" key="1">
    <citation type="submission" date="2024-02" db="UniProtKB">
        <authorList>
            <consortium name="WormBaseParasite"/>
        </authorList>
    </citation>
    <scope>IDENTIFICATION</scope>
</reference>
<proteinExistence type="predicted"/>
<dbReference type="SUPFAM" id="SSF51695">
    <property type="entry name" value="PLC-like phosphodiesterases"/>
    <property type="match status" value="1"/>
</dbReference>
<accession>A0AAF3F2Z0</accession>
<dbReference type="InterPro" id="IPR000909">
    <property type="entry name" value="PLipase_C_PInositol-sp_X_dom"/>
</dbReference>
<dbReference type="Gene3D" id="3.20.20.190">
    <property type="entry name" value="Phosphatidylinositol (PI) phosphodiesterase"/>
    <property type="match status" value="1"/>
</dbReference>
<dbReference type="PANTHER" id="PTHR13593:SF113">
    <property type="entry name" value="SI:DKEY-266F7.9"/>
    <property type="match status" value="1"/>
</dbReference>